<feature type="domain" description="Pyruvate flavodoxin/ferredoxin oxidoreductase pyrimidine binding" evidence="2">
    <location>
        <begin position="14"/>
        <end position="187"/>
    </location>
</feature>
<dbReference type="Pfam" id="PF17147">
    <property type="entry name" value="PFOR_II"/>
    <property type="match status" value="1"/>
</dbReference>
<dbReference type="InterPro" id="IPR009014">
    <property type="entry name" value="Transketo_C/PFOR_II"/>
</dbReference>
<dbReference type="RefSeq" id="WP_249279813.1">
    <property type="nucleotide sequence ID" value="NZ_JACRSS010000001.1"/>
</dbReference>
<keyword evidence="5" id="KW-1185">Reference proteome</keyword>
<comment type="caution">
    <text evidence="4">The sequence shown here is derived from an EMBL/GenBank/DDBJ whole genome shotgun (WGS) entry which is preliminary data.</text>
</comment>
<evidence type="ECO:0000256" key="1">
    <source>
        <dbReference type="ARBA" id="ARBA00023002"/>
    </source>
</evidence>
<evidence type="ECO:0000313" key="5">
    <source>
        <dbReference type="Proteomes" id="UP000617951"/>
    </source>
</evidence>
<dbReference type="EMBL" id="JACRSS010000001">
    <property type="protein sequence ID" value="MBC8538013.1"/>
    <property type="molecule type" value="Genomic_DNA"/>
</dbReference>
<evidence type="ECO:0000313" key="4">
    <source>
        <dbReference type="EMBL" id="MBC8538013.1"/>
    </source>
</evidence>
<dbReference type="SUPFAM" id="SSF52922">
    <property type="entry name" value="TK C-terminal domain-like"/>
    <property type="match status" value="1"/>
</dbReference>
<reference evidence="4" key="1">
    <citation type="submission" date="2020-08" db="EMBL/GenBank/DDBJ databases">
        <title>Genome public.</title>
        <authorList>
            <person name="Liu C."/>
            <person name="Sun Q."/>
        </authorList>
    </citation>
    <scope>NUCLEOTIDE SEQUENCE</scope>
    <source>
        <strain evidence="4">NSJ-63</strain>
    </source>
</reference>
<dbReference type="PANTHER" id="PTHR43088">
    <property type="entry name" value="SUBUNIT OF PYRUVATE:FLAVODOXIN OXIDOREDUCTASE-RELATED"/>
    <property type="match status" value="1"/>
</dbReference>
<dbReference type="AlphaFoldDB" id="A0A926DG09"/>
<dbReference type="Pfam" id="PF01855">
    <property type="entry name" value="POR_N"/>
    <property type="match status" value="1"/>
</dbReference>
<dbReference type="PANTHER" id="PTHR43088:SF1">
    <property type="entry name" value="SUBUNIT OF PYRUVATE:FLAVODOXIN OXIDOREDUCTASE"/>
    <property type="match status" value="1"/>
</dbReference>
<dbReference type="InterPro" id="IPR033412">
    <property type="entry name" value="PFOR_II"/>
</dbReference>
<dbReference type="InterPro" id="IPR029061">
    <property type="entry name" value="THDP-binding"/>
</dbReference>
<dbReference type="Gene3D" id="3.40.50.920">
    <property type="match status" value="1"/>
</dbReference>
<dbReference type="SUPFAM" id="SSF52518">
    <property type="entry name" value="Thiamin diphosphate-binding fold (THDP-binding)"/>
    <property type="match status" value="1"/>
</dbReference>
<accession>A0A926DG09</accession>
<dbReference type="NCBIfam" id="NF005507">
    <property type="entry name" value="PRK07119.1"/>
    <property type="match status" value="1"/>
</dbReference>
<dbReference type="Gene3D" id="3.40.50.970">
    <property type="match status" value="1"/>
</dbReference>
<dbReference type="InterPro" id="IPR002880">
    <property type="entry name" value="Pyrv_Fd/Flavodoxin_OxRdtase_N"/>
</dbReference>
<dbReference type="InterPro" id="IPR052368">
    <property type="entry name" value="2-oxoacid_oxidoreductase"/>
</dbReference>
<keyword evidence="1" id="KW-0560">Oxidoreductase</keyword>
<evidence type="ECO:0000259" key="3">
    <source>
        <dbReference type="Pfam" id="PF17147"/>
    </source>
</evidence>
<name>A0A926DG09_9FIRM</name>
<organism evidence="4 5">
    <name type="scientific">Guopingia tenuis</name>
    <dbReference type="NCBI Taxonomy" id="2763656"/>
    <lineage>
        <taxon>Bacteria</taxon>
        <taxon>Bacillati</taxon>
        <taxon>Bacillota</taxon>
        <taxon>Clostridia</taxon>
        <taxon>Christensenellales</taxon>
        <taxon>Christensenellaceae</taxon>
        <taxon>Guopingia</taxon>
    </lineage>
</organism>
<evidence type="ECO:0000259" key="2">
    <source>
        <dbReference type="Pfam" id="PF01855"/>
    </source>
</evidence>
<dbReference type="Proteomes" id="UP000617951">
    <property type="component" value="Unassembled WGS sequence"/>
</dbReference>
<gene>
    <name evidence="4" type="ORF">H8693_03595</name>
</gene>
<sequence>MAKKLMKGSEAIAEAAIQAGCRYFFGYPITPQNEVPEYMSRRMPQVDGCFLQAESEVAAINMVYGAAGAGARVMTSSSSPGISLKQEGISYIACAELPCVVVNIVRTGPGLGGIQPSQGDYFQATKGGGHGDYHLVVLAPSSIQEAADMVMEAFDIADMYRNPVMILGDGMIGQMMEPVEFHQPPKREIPEKTWAATGWDGTRERAIINSLYIEPEVMQVVSDRLQKRYELIKQNETRVEEYKMEDAEYCIAAYGTTARVAKSAVNKAREMGIKAGIIRPKTVWPFPSEAFCKAADQVKGFLTVEMSAGQMVEDVRLAVNGKKPVEFYGVMGGFLPTPNAILEKLIQLKEGK</sequence>
<dbReference type="GO" id="GO:0016491">
    <property type="term" value="F:oxidoreductase activity"/>
    <property type="evidence" value="ECO:0007669"/>
    <property type="project" value="UniProtKB-KW"/>
</dbReference>
<feature type="domain" description="Pyruvate:ferredoxin oxidoreductase core" evidence="3">
    <location>
        <begin position="247"/>
        <end position="340"/>
    </location>
</feature>
<dbReference type="CDD" id="cd07034">
    <property type="entry name" value="TPP_PYR_PFOR_IOR-alpha_like"/>
    <property type="match status" value="1"/>
</dbReference>
<proteinExistence type="predicted"/>
<protein>
    <submittedName>
        <fullName evidence="4">3-methyl-2-oxobutanoate dehydrogenase subunit VorB</fullName>
    </submittedName>
</protein>